<sequence>MSTLIDCLNVICSGQPYDGILITGWFLSEEQLAAVRERLTPDVPPTGAIGRLLHVPVFPLEFSQTIKPDQLRIDEGVTYSCIPWPV</sequence>
<dbReference type="Proteomes" id="UP000464378">
    <property type="component" value="Chromosome"/>
</dbReference>
<protein>
    <submittedName>
        <fullName evidence="1">Uncharacterized protein</fullName>
    </submittedName>
</protein>
<dbReference type="AlphaFoldDB" id="A0A6C2YI54"/>
<dbReference type="RefSeq" id="WP_162655993.1">
    <property type="nucleotide sequence ID" value="NZ_LR593887.1"/>
</dbReference>
<dbReference type="EMBL" id="LR586016">
    <property type="protein sequence ID" value="VIP00823.1"/>
    <property type="molecule type" value="Genomic_DNA"/>
</dbReference>
<proteinExistence type="predicted"/>
<keyword evidence="2" id="KW-1185">Reference proteome</keyword>
<evidence type="ECO:0000313" key="1">
    <source>
        <dbReference type="EMBL" id="VIP00823.1"/>
    </source>
</evidence>
<evidence type="ECO:0000313" key="2">
    <source>
        <dbReference type="Proteomes" id="UP000464378"/>
    </source>
</evidence>
<name>A0A6C2YI54_9BACT</name>
<reference evidence="1" key="1">
    <citation type="submission" date="2019-04" db="EMBL/GenBank/DDBJ databases">
        <authorList>
            <consortium name="Science for Life Laboratories"/>
        </authorList>
    </citation>
    <scope>NUCLEOTIDE SEQUENCE</scope>
    <source>
        <strain evidence="1">MBLW1</strain>
    </source>
</reference>
<dbReference type="InParanoid" id="A0A6C2YI54"/>
<dbReference type="KEGG" id="tim:GMBLW1_31370"/>
<gene>
    <name evidence="1" type="ORF">GMBLW1_31370</name>
</gene>
<organism evidence="1">
    <name type="scientific">Tuwongella immobilis</name>
    <dbReference type="NCBI Taxonomy" id="692036"/>
    <lineage>
        <taxon>Bacteria</taxon>
        <taxon>Pseudomonadati</taxon>
        <taxon>Planctomycetota</taxon>
        <taxon>Planctomycetia</taxon>
        <taxon>Gemmatales</taxon>
        <taxon>Gemmataceae</taxon>
        <taxon>Tuwongella</taxon>
    </lineage>
</organism>
<accession>A0A6C2YI54</accession>
<dbReference type="EMBL" id="LR593887">
    <property type="protein sequence ID" value="VTR97064.1"/>
    <property type="molecule type" value="Genomic_DNA"/>
</dbReference>